<evidence type="ECO:0000313" key="1">
    <source>
        <dbReference type="EMBL" id="MDQ0200004.1"/>
    </source>
</evidence>
<sequence length="99" mass="10886">MIIPNINVTTISFDHNNGLIVGYMTDKAKLMGFNLTNKETVDLKAPNIGKTAIEYVQQNPAKGTEFTFATLDKDIYMTKNTGSTWTEIVDKGVANGITK</sequence>
<keyword evidence="2" id="KW-1185">Reference proteome</keyword>
<protein>
    <submittedName>
        <fullName evidence="1">Uncharacterized protein</fullName>
    </submittedName>
</protein>
<proteinExistence type="predicted"/>
<dbReference type="EMBL" id="JAUSTW010000005">
    <property type="protein sequence ID" value="MDQ0200004.1"/>
    <property type="molecule type" value="Genomic_DNA"/>
</dbReference>
<evidence type="ECO:0000313" key="2">
    <source>
        <dbReference type="Proteomes" id="UP001224122"/>
    </source>
</evidence>
<gene>
    <name evidence="1" type="ORF">J2S10_003187</name>
</gene>
<dbReference type="RefSeq" id="WP_307409442.1">
    <property type="nucleotide sequence ID" value="NZ_JAUSTW010000005.1"/>
</dbReference>
<comment type="caution">
    <text evidence="1">The sequence shown here is derived from an EMBL/GenBank/DDBJ whole genome shotgun (WGS) entry which is preliminary data.</text>
</comment>
<dbReference type="Proteomes" id="UP001224122">
    <property type="component" value="Unassembled WGS sequence"/>
</dbReference>
<organism evidence="1 2">
    <name type="scientific">Neobacillus ginsengisoli</name>
    <dbReference type="NCBI Taxonomy" id="904295"/>
    <lineage>
        <taxon>Bacteria</taxon>
        <taxon>Bacillati</taxon>
        <taxon>Bacillota</taxon>
        <taxon>Bacilli</taxon>
        <taxon>Bacillales</taxon>
        <taxon>Bacillaceae</taxon>
        <taxon>Neobacillus</taxon>
    </lineage>
</organism>
<reference evidence="1 2" key="1">
    <citation type="submission" date="2023-07" db="EMBL/GenBank/DDBJ databases">
        <title>Genomic Encyclopedia of Type Strains, Phase IV (KMG-IV): sequencing the most valuable type-strain genomes for metagenomic binning, comparative biology and taxonomic classification.</title>
        <authorList>
            <person name="Goeker M."/>
        </authorList>
    </citation>
    <scope>NUCLEOTIDE SEQUENCE [LARGE SCALE GENOMIC DNA]</scope>
    <source>
        <strain evidence="1 2">DSM 27594</strain>
    </source>
</reference>
<accession>A0ABT9XWW2</accession>
<name>A0ABT9XWW2_9BACI</name>